<reference evidence="2" key="1">
    <citation type="journal article" date="2011" name="Nature">
        <title>Genome sequence and analysis of the tuber crop potato.</title>
        <authorList>
            <consortium name="The Potato Genome Sequencing Consortium"/>
        </authorList>
    </citation>
    <scope>NUCLEOTIDE SEQUENCE [LARGE SCALE GENOMIC DNA]</scope>
    <source>
        <strain evidence="2">cv. DM1-3 516 R44</strain>
    </source>
</reference>
<dbReference type="AlphaFoldDB" id="M1DAA5"/>
<accession>M1DAA5</accession>
<evidence type="ECO:0000313" key="2">
    <source>
        <dbReference type="Proteomes" id="UP000011115"/>
    </source>
</evidence>
<dbReference type="HOGENOM" id="CLU_2241393_0_0_1"/>
<dbReference type="Gramene" id="PGSC0003DMT400085798">
    <property type="protein sequence ID" value="PGSC0003DMT400085798"/>
    <property type="gene ID" value="PGSC0003DMG400035369"/>
</dbReference>
<dbReference type="PaxDb" id="4113-PGSC0003DMT400085798"/>
<keyword evidence="2" id="KW-1185">Reference proteome</keyword>
<reference evidence="1" key="2">
    <citation type="submission" date="2015-06" db="UniProtKB">
        <authorList>
            <consortium name="EnsemblPlants"/>
        </authorList>
    </citation>
    <scope>IDENTIFICATION</scope>
    <source>
        <strain evidence="1">DM1-3 516 R44</strain>
    </source>
</reference>
<organism evidence="1 2">
    <name type="scientific">Solanum tuberosum</name>
    <name type="common">Potato</name>
    <dbReference type="NCBI Taxonomy" id="4113"/>
    <lineage>
        <taxon>Eukaryota</taxon>
        <taxon>Viridiplantae</taxon>
        <taxon>Streptophyta</taxon>
        <taxon>Embryophyta</taxon>
        <taxon>Tracheophyta</taxon>
        <taxon>Spermatophyta</taxon>
        <taxon>Magnoliopsida</taxon>
        <taxon>eudicotyledons</taxon>
        <taxon>Gunneridae</taxon>
        <taxon>Pentapetalae</taxon>
        <taxon>asterids</taxon>
        <taxon>lamiids</taxon>
        <taxon>Solanales</taxon>
        <taxon>Solanaceae</taxon>
        <taxon>Solanoideae</taxon>
        <taxon>Solaneae</taxon>
        <taxon>Solanum</taxon>
    </lineage>
</organism>
<name>M1DAA5_SOLTU</name>
<dbReference type="InParanoid" id="M1DAA5"/>
<protein>
    <submittedName>
        <fullName evidence="1">Uncharacterized protein</fullName>
    </submittedName>
</protein>
<dbReference type="EnsemblPlants" id="PGSC0003DMT400085798">
    <property type="protein sequence ID" value="PGSC0003DMT400085798"/>
    <property type="gene ID" value="PGSC0003DMG400035369"/>
</dbReference>
<evidence type="ECO:0000313" key="1">
    <source>
        <dbReference type="EnsemblPlants" id="PGSC0003DMT400085798"/>
    </source>
</evidence>
<proteinExistence type="predicted"/>
<dbReference type="Proteomes" id="UP000011115">
    <property type="component" value="Unassembled WGS sequence"/>
</dbReference>
<sequence>MVRTTTYGHTRGVEVVAWDYLRLTSLRHYHEGLHETWSRPRAVVPLVVLEAVSLPFGAFSHFAQVFFTEGSTSRGPSCEVEAVARPKGGHFPMAKGASRPPSRAV</sequence>